<feature type="region of interest" description="Disordered" evidence="11">
    <location>
        <begin position="826"/>
        <end position="854"/>
    </location>
</feature>
<dbReference type="PANTHER" id="PTHR13108">
    <property type="entry name" value="CONDENSIN COMPLEX SUBUNIT 2"/>
    <property type="match status" value="1"/>
</dbReference>
<comment type="similarity">
    <text evidence="3">Belongs to the CND2 (condensin subunit 2) family.</text>
</comment>
<name>A0A077TS95_PLACU</name>
<evidence type="ECO:0000256" key="8">
    <source>
        <dbReference type="ARBA" id="ARBA00022776"/>
    </source>
</evidence>
<dbReference type="GeneID" id="3493632"/>
<dbReference type="PANTHER" id="PTHR13108:SF9">
    <property type="entry name" value="CONDENSIN COMPLEX SUBUNIT 2"/>
    <property type="match status" value="1"/>
</dbReference>
<evidence type="ECO:0000256" key="2">
    <source>
        <dbReference type="ARBA" id="ARBA00004496"/>
    </source>
</evidence>
<sequence>MKKLGVSNKANANFTQIKGPDPIFKNPIEFNKNLRRLSFLNNKDEDINKSEKNKVKEINDVFKNCMAALSHNKICTRNAFDIRIIDHLEDLVNLNDEEINEELNDELLETGDFNLSFTRASKAIEGATKVYGYRVEAIYDQTYNFISNMNIAKKSDTNDDVIDEKKSVNEITNKKMKKRKLEFFQESSTLAKPSDITIESVSVSNISVDTFFLKLNITYDHSSGISYLLPNLTLNNDLSIQFDGDIDTCEYKKKMKFEEKLGRQNIERRNEKNMGSNNELNDMLQKSESPFKVGEYVTFNDNDKIMTREYKSKLYTNSDMLRELFCGNEIEEFNNLNICPELDYFKEEIKNLKLKRSDSKILDDEDADNYNENDDTGLDKFSKKKNELNSDENISMDNLLGDMDGNNNDDVNHENMNDNGNFGDNNKILESSFNNNLNFDDCNIDDLNIENVMQESMAFDNMNLNDSLNNNLNLSQNMLSLHHNSNILGGGIPLPDLMKSENKDFSLINSFTGNFNFSSQNMLFKNQDKGSPSRPKNMLSIIPDDDTLWNRQAISFESRLNAIDVNSKFNYHYYNPSKLMINGNFANLMSMAKAAFKNKQGALHALANKKLKTSFDITDINFENLYIEVNDVELSAYDLWNKEKKKYISNSLFAIDQTSYIFETKDNCINCVNTVIDRIMKFSRPPFIESQNFNTDIKTNVILNEINNDYIGNDLDQINNFDRRQSENMFMDNMDDGQDYQMNEGLNDSIDKFYNMNFEDIWQNENKNDISKFGSKNDNTSIFQLHQSIGHANSLGSVMAPDNLPKFVDVSKIKKILFNIVKPDENEENAETEKNEENEESKKNSDSSKQIVPYEGEKTTTFKNIVNKTKTKLTESEVNGTSIHMLFVCLLYTCNDQELLLEKIENEEDFYVHYGLPVEFHIKQDDTRMLKN</sequence>
<gene>
    <name evidence="13" type="ORF">PCHAS_1404400</name>
    <name evidence="12" type="ORF">PCHCB_000425400</name>
</gene>
<comment type="subcellular location">
    <subcellularLocation>
        <location evidence="1">Chromosome</location>
    </subcellularLocation>
    <subcellularLocation>
        <location evidence="2">Cytoplasm</location>
    </subcellularLocation>
</comment>
<evidence type="ECO:0000256" key="4">
    <source>
        <dbReference type="ARBA" id="ARBA00016065"/>
    </source>
</evidence>
<keyword evidence="6" id="KW-0963">Cytoplasm</keyword>
<dbReference type="OrthoDB" id="362021at2759"/>
<dbReference type="InterPro" id="IPR022816">
    <property type="entry name" value="Condensin_barren_su2"/>
</dbReference>
<dbReference type="Pfam" id="PF05786">
    <property type="entry name" value="Cnd2"/>
    <property type="match status" value="2"/>
</dbReference>
<dbReference type="GO" id="GO:0000796">
    <property type="term" value="C:condensin complex"/>
    <property type="evidence" value="ECO:0007669"/>
    <property type="project" value="InterPro"/>
</dbReference>
<keyword evidence="10" id="KW-0131">Cell cycle</keyword>
<evidence type="ECO:0000256" key="11">
    <source>
        <dbReference type="SAM" id="MobiDB-lite"/>
    </source>
</evidence>
<dbReference type="RefSeq" id="XP_016654815.1">
    <property type="nucleotide sequence ID" value="XM_016799537.1"/>
</dbReference>
<reference evidence="13" key="3">
    <citation type="submission" date="2019-05" db="EMBL/GenBank/DDBJ databases">
        <authorList>
            <consortium name="Pathogen Informatics"/>
        </authorList>
    </citation>
    <scope>NUCLEOTIDE SEQUENCE</scope>
    <source>
        <strain evidence="13">AS</strain>
        <strain evidence="12 15">CB</strain>
    </source>
</reference>
<evidence type="ECO:0000313" key="13">
    <source>
        <dbReference type="EMBL" id="VTZ70720.1"/>
    </source>
</evidence>
<proteinExistence type="inferred from homology"/>
<dbReference type="EMBL" id="LT608166">
    <property type="protein sequence ID" value="SCN62598.1"/>
    <property type="molecule type" value="Genomic_DNA"/>
</dbReference>
<dbReference type="EMBL" id="LK022891">
    <property type="protein sequence ID" value="VTZ70720.1"/>
    <property type="molecule type" value="Genomic_DNA"/>
</dbReference>
<keyword evidence="5" id="KW-0158">Chromosome</keyword>
<evidence type="ECO:0000256" key="9">
    <source>
        <dbReference type="ARBA" id="ARBA00023067"/>
    </source>
</evidence>
<dbReference type="VEuPathDB" id="PlasmoDB:PCHAS_1404400"/>
<dbReference type="AlphaFoldDB" id="A0A077TS95"/>
<dbReference type="Proteomes" id="UP000195489">
    <property type="component" value="Chromosome 14"/>
</dbReference>
<reference evidence="13 14" key="1">
    <citation type="journal article" date="2014" name="BMC Biol.">
        <title>A comprehensive evaluation of rodent malaria parasite genomes and gene expression.</title>
        <authorList>
            <person name="Otto T.D."/>
            <person name="Bohme U."/>
            <person name="Jackson A.P."/>
            <person name="Hunt M."/>
            <person name="Franke-Fayard B."/>
            <person name="Hoeijmakers W.A."/>
            <person name="Religa A.A."/>
            <person name="Robertson L."/>
            <person name="Sanders M."/>
            <person name="Ogun S.A."/>
            <person name="Cunningham D."/>
            <person name="Erhart A."/>
            <person name="Billker O."/>
            <person name="Khan S.M."/>
            <person name="Stunnenberg H.G."/>
            <person name="Langhorne J."/>
            <person name="Holder A.A."/>
            <person name="Waters A.P."/>
            <person name="Newbold C.I."/>
            <person name="Pain A."/>
            <person name="Berriman M."/>
            <person name="Janse C.J."/>
        </authorList>
    </citation>
    <scope>NUCLEOTIDE SEQUENCE [LARGE SCALE GENOMIC DNA]</scope>
    <source>
        <strain evidence="13 14">AS</strain>
    </source>
</reference>
<accession>A0A077TS95</accession>
<keyword evidence="7" id="KW-0132">Cell division</keyword>
<reference evidence="13" key="2">
    <citation type="submission" date="2014-05" db="EMBL/GenBank/DDBJ databases">
        <authorList>
            <person name="Aslett M.A."/>
            <person name="De Silva N."/>
        </authorList>
    </citation>
    <scope>NUCLEOTIDE SEQUENCE</scope>
    <source>
        <strain evidence="13">AS</strain>
    </source>
</reference>
<evidence type="ECO:0000313" key="14">
    <source>
        <dbReference type="Proteomes" id="UP000071118"/>
    </source>
</evidence>
<dbReference type="GO" id="GO:0005737">
    <property type="term" value="C:cytoplasm"/>
    <property type="evidence" value="ECO:0007669"/>
    <property type="project" value="UniProtKB-SubCell"/>
</dbReference>
<evidence type="ECO:0000313" key="15">
    <source>
        <dbReference type="Proteomes" id="UP000195489"/>
    </source>
</evidence>
<evidence type="ECO:0000256" key="5">
    <source>
        <dbReference type="ARBA" id="ARBA00022454"/>
    </source>
</evidence>
<keyword evidence="14" id="KW-1185">Reference proteome</keyword>
<keyword evidence="9" id="KW-0226">DNA condensation</keyword>
<dbReference type="Proteomes" id="UP000071118">
    <property type="component" value="Chromosome 14"/>
</dbReference>
<dbReference type="GO" id="GO:0051301">
    <property type="term" value="P:cell division"/>
    <property type="evidence" value="ECO:0007669"/>
    <property type="project" value="UniProtKB-KW"/>
</dbReference>
<dbReference type="GO" id="GO:0007076">
    <property type="term" value="P:mitotic chromosome condensation"/>
    <property type="evidence" value="ECO:0007669"/>
    <property type="project" value="InterPro"/>
</dbReference>
<dbReference type="KEGG" id="pcb:PCHAS_1404400"/>
<protein>
    <recommendedName>
        <fullName evidence="4">Condensin complex subunit 2</fullName>
    </recommendedName>
</protein>
<feature type="compositionally biased region" description="Basic and acidic residues" evidence="11">
    <location>
        <begin position="831"/>
        <end position="846"/>
    </location>
</feature>
<evidence type="ECO:0000256" key="10">
    <source>
        <dbReference type="ARBA" id="ARBA00023306"/>
    </source>
</evidence>
<evidence type="ECO:0000256" key="1">
    <source>
        <dbReference type="ARBA" id="ARBA00004286"/>
    </source>
</evidence>
<keyword evidence="8" id="KW-0498">Mitosis</keyword>
<evidence type="ECO:0000256" key="6">
    <source>
        <dbReference type="ARBA" id="ARBA00022490"/>
    </source>
</evidence>
<evidence type="ECO:0000256" key="3">
    <source>
        <dbReference type="ARBA" id="ARBA00009471"/>
    </source>
</evidence>
<evidence type="ECO:0000313" key="12">
    <source>
        <dbReference type="EMBL" id="SCN62598.1"/>
    </source>
</evidence>
<evidence type="ECO:0000256" key="7">
    <source>
        <dbReference type="ARBA" id="ARBA00022618"/>
    </source>
</evidence>
<dbReference type="GO" id="GO:0003682">
    <property type="term" value="F:chromatin binding"/>
    <property type="evidence" value="ECO:0007669"/>
    <property type="project" value="TreeGrafter"/>
</dbReference>
<organism evidence="13 14">
    <name type="scientific">Plasmodium chabaudi chabaudi</name>
    <dbReference type="NCBI Taxonomy" id="31271"/>
    <lineage>
        <taxon>Eukaryota</taxon>
        <taxon>Sar</taxon>
        <taxon>Alveolata</taxon>
        <taxon>Apicomplexa</taxon>
        <taxon>Aconoidasida</taxon>
        <taxon>Haemosporida</taxon>
        <taxon>Plasmodiidae</taxon>
        <taxon>Plasmodium</taxon>
        <taxon>Plasmodium (Vinckeia)</taxon>
    </lineage>
</organism>